<dbReference type="AlphaFoldDB" id="D3BRJ9"/>
<accession>D3BRJ9</accession>
<comment type="caution">
    <text evidence="1">The sequence shown here is derived from an EMBL/GenBank/DDBJ whole genome shotgun (WGS) entry which is preliminary data.</text>
</comment>
<dbReference type="InParanoid" id="D3BRJ9"/>
<organism evidence="1 2">
    <name type="scientific">Heterostelium pallidum (strain ATCC 26659 / Pp 5 / PN500)</name>
    <name type="common">Cellular slime mold</name>
    <name type="synonym">Polysphondylium pallidum</name>
    <dbReference type="NCBI Taxonomy" id="670386"/>
    <lineage>
        <taxon>Eukaryota</taxon>
        <taxon>Amoebozoa</taxon>
        <taxon>Evosea</taxon>
        <taxon>Eumycetozoa</taxon>
        <taxon>Dictyostelia</taxon>
        <taxon>Acytosteliales</taxon>
        <taxon>Acytosteliaceae</taxon>
        <taxon>Heterostelium</taxon>
    </lineage>
</organism>
<dbReference type="GeneID" id="31366079"/>
<proteinExistence type="predicted"/>
<dbReference type="EMBL" id="ADBJ01000050">
    <property type="protein sequence ID" value="EFA76031.1"/>
    <property type="molecule type" value="Genomic_DNA"/>
</dbReference>
<reference evidence="1 2" key="1">
    <citation type="journal article" date="2011" name="Genome Res.">
        <title>Phylogeny-wide analysis of social amoeba genomes highlights ancient origins for complex intercellular communication.</title>
        <authorList>
            <person name="Heidel A.J."/>
            <person name="Lawal H.M."/>
            <person name="Felder M."/>
            <person name="Schilde C."/>
            <person name="Helps N.R."/>
            <person name="Tunggal B."/>
            <person name="Rivero F."/>
            <person name="John U."/>
            <person name="Schleicher M."/>
            <person name="Eichinger L."/>
            <person name="Platzer M."/>
            <person name="Noegel A.A."/>
            <person name="Schaap P."/>
            <person name="Gloeckner G."/>
        </authorList>
    </citation>
    <scope>NUCLEOTIDE SEQUENCE [LARGE SCALE GENOMIC DNA]</scope>
    <source>
        <strain evidence="2">ATCC 26659 / Pp 5 / PN500</strain>
    </source>
</reference>
<sequence length="127" mass="14229">MSFKIIVDGVPNIQDLINCKGPWSTDPASPVKGHCVTYTYVNEYFFNCLEIKGQTLRKENVRKDGNRWMQPMLNRQLLKLALKTEGPNLFSSSLTGHPTPTNSSSIKLTIQSASPHIMILKAIDLQP</sequence>
<protein>
    <submittedName>
        <fullName evidence="1">Uncharacterized protein</fullName>
    </submittedName>
</protein>
<name>D3BRJ9_HETP5</name>
<dbReference type="RefSeq" id="XP_020428165.1">
    <property type="nucleotide sequence ID" value="XM_020581378.1"/>
</dbReference>
<dbReference type="Proteomes" id="UP000001396">
    <property type="component" value="Unassembled WGS sequence"/>
</dbReference>
<evidence type="ECO:0000313" key="2">
    <source>
        <dbReference type="Proteomes" id="UP000001396"/>
    </source>
</evidence>
<gene>
    <name evidence="1" type="ORF">PPL_10610</name>
</gene>
<keyword evidence="2" id="KW-1185">Reference proteome</keyword>
<evidence type="ECO:0000313" key="1">
    <source>
        <dbReference type="EMBL" id="EFA76031.1"/>
    </source>
</evidence>